<dbReference type="PANTHER" id="PTHR48078:SF6">
    <property type="entry name" value="L-THREONINE DEHYDRATASE CATABOLIC TDCB"/>
    <property type="match status" value="1"/>
</dbReference>
<dbReference type="PANTHER" id="PTHR48078">
    <property type="entry name" value="THREONINE DEHYDRATASE, MITOCHONDRIAL-RELATED"/>
    <property type="match status" value="1"/>
</dbReference>
<reference key="1">
    <citation type="submission" date="2017-08" db="EMBL/GenBank/DDBJ databases">
        <title>A dynamic microbial community with high functional redundancy inhabits the cold, oxic subseafloor aquifer.</title>
        <authorList>
            <person name="Tully B.J."/>
            <person name="Wheat C.G."/>
            <person name="Glazer B.T."/>
            <person name="Huber J.A."/>
        </authorList>
    </citation>
    <scope>NUCLEOTIDE SEQUENCE [LARGE SCALE GENOMIC DNA]</scope>
</reference>
<dbReference type="AlphaFoldDB" id="A0A2A4Z860"/>
<dbReference type="CDD" id="cd01562">
    <property type="entry name" value="Thr-dehyd"/>
    <property type="match status" value="1"/>
</dbReference>
<protein>
    <submittedName>
        <fullName evidence="6">Serine/threonine dehydratase</fullName>
    </submittedName>
</protein>
<dbReference type="SUPFAM" id="SSF53686">
    <property type="entry name" value="Tryptophan synthase beta subunit-like PLP-dependent enzymes"/>
    <property type="match status" value="1"/>
</dbReference>
<evidence type="ECO:0000256" key="2">
    <source>
        <dbReference type="ARBA" id="ARBA00010869"/>
    </source>
</evidence>
<comment type="caution">
    <text evidence="6">The sequence shown here is derived from an EMBL/GenBank/DDBJ whole genome shotgun (WGS) entry which is preliminary data.</text>
</comment>
<sequence>MISQIEAANTRIKAKPNAVRETPLEKSLSLSAQTGANIYLKYESLQLTGSFKLRGSTNKLNLLSDAEKAKGVITASTGNHGLGVATAASLLGIDALIYVPETASVVKLDAIRQLGGKVEMVKGDGYLAEMTAKSVAEQSGKVYISPYNDFEVVCGQGTCGLEIMQQLPDVDSIFVAVGGGGLIGGSGLYAKSVNPEVEIVGCWPEVAKSFYEALELGKVVDIDEGNTISDGTAGGVEHDTITLELCQKVIDTKVLVCEAEIVNAMRLIAEVERQIIEGAAGVAVAAALKAIEVEPAKYSDKNIVIVICGRNIAFDKFMKAIGE</sequence>
<dbReference type="GO" id="GO:0006567">
    <property type="term" value="P:L-threonine catabolic process"/>
    <property type="evidence" value="ECO:0007669"/>
    <property type="project" value="TreeGrafter"/>
</dbReference>
<accession>A0A2A4Z860</accession>
<name>A0A2A4Z860_9PROT</name>
<dbReference type="GO" id="GO:0009097">
    <property type="term" value="P:isoleucine biosynthetic process"/>
    <property type="evidence" value="ECO:0007669"/>
    <property type="project" value="TreeGrafter"/>
</dbReference>
<proteinExistence type="inferred from homology"/>
<dbReference type="Pfam" id="PF00291">
    <property type="entry name" value="PALP"/>
    <property type="match status" value="1"/>
</dbReference>
<keyword evidence="3" id="KW-0663">Pyridoxal phosphate</keyword>
<dbReference type="GO" id="GO:0006565">
    <property type="term" value="P:L-serine catabolic process"/>
    <property type="evidence" value="ECO:0007669"/>
    <property type="project" value="TreeGrafter"/>
</dbReference>
<evidence type="ECO:0000256" key="1">
    <source>
        <dbReference type="ARBA" id="ARBA00001933"/>
    </source>
</evidence>
<feature type="domain" description="Tryptophan synthase beta chain-like PALP" evidence="5">
    <location>
        <begin position="18"/>
        <end position="309"/>
    </location>
</feature>
<reference evidence="6" key="2">
    <citation type="journal article" date="2018" name="ISME J.">
        <title>A dynamic microbial community with high functional redundancy inhabits the cold, oxic subseafloor aquifer.</title>
        <authorList>
            <person name="Tully B.J."/>
            <person name="Wheat C.G."/>
            <person name="Glazer B.T."/>
            <person name="Huber J.A."/>
        </authorList>
    </citation>
    <scope>NUCLEOTIDE SEQUENCE</scope>
    <source>
        <strain evidence="6">NORP83</strain>
    </source>
</reference>
<evidence type="ECO:0000256" key="3">
    <source>
        <dbReference type="ARBA" id="ARBA00022898"/>
    </source>
</evidence>
<comment type="similarity">
    <text evidence="2">Belongs to the serine/threonine dehydratase family.</text>
</comment>
<evidence type="ECO:0000313" key="6">
    <source>
        <dbReference type="EMBL" id="PCJ02970.1"/>
    </source>
</evidence>
<dbReference type="GO" id="GO:0004794">
    <property type="term" value="F:threonine deaminase activity"/>
    <property type="evidence" value="ECO:0007669"/>
    <property type="project" value="TreeGrafter"/>
</dbReference>
<keyword evidence="4" id="KW-0456">Lyase</keyword>
<dbReference type="GO" id="GO:0003941">
    <property type="term" value="F:L-serine ammonia-lyase activity"/>
    <property type="evidence" value="ECO:0007669"/>
    <property type="project" value="TreeGrafter"/>
</dbReference>
<gene>
    <name evidence="6" type="ORF">COB13_03235</name>
</gene>
<dbReference type="FunFam" id="3.40.50.1100:FF:000005">
    <property type="entry name" value="Threonine dehydratase catabolic"/>
    <property type="match status" value="1"/>
</dbReference>
<dbReference type="NCBIfam" id="NF005292">
    <property type="entry name" value="PRK06815.1"/>
    <property type="match status" value="1"/>
</dbReference>
<dbReference type="InterPro" id="IPR036052">
    <property type="entry name" value="TrpB-like_PALP_sf"/>
</dbReference>
<evidence type="ECO:0000256" key="4">
    <source>
        <dbReference type="ARBA" id="ARBA00023239"/>
    </source>
</evidence>
<comment type="cofactor">
    <cofactor evidence="1">
        <name>pyridoxal 5'-phosphate</name>
        <dbReference type="ChEBI" id="CHEBI:597326"/>
    </cofactor>
</comment>
<organism evidence="6">
    <name type="scientific">OCS116 cluster bacterium</name>
    <dbReference type="NCBI Taxonomy" id="2030921"/>
    <lineage>
        <taxon>Bacteria</taxon>
        <taxon>Pseudomonadati</taxon>
        <taxon>Pseudomonadota</taxon>
        <taxon>Alphaproteobacteria</taxon>
        <taxon>OCS116 cluster</taxon>
    </lineage>
</organism>
<dbReference type="Gene3D" id="3.40.50.1100">
    <property type="match status" value="2"/>
</dbReference>
<evidence type="ECO:0000259" key="5">
    <source>
        <dbReference type="Pfam" id="PF00291"/>
    </source>
</evidence>
<dbReference type="EMBL" id="NVUS01000003">
    <property type="protein sequence ID" value="PCJ02970.1"/>
    <property type="molecule type" value="Genomic_DNA"/>
</dbReference>
<dbReference type="InterPro" id="IPR050147">
    <property type="entry name" value="Ser/Thr_Dehydratase"/>
</dbReference>
<dbReference type="InterPro" id="IPR001926">
    <property type="entry name" value="TrpB-like_PALP"/>
</dbReference>